<dbReference type="SMART" id="SM00388">
    <property type="entry name" value="HisKA"/>
    <property type="match status" value="1"/>
</dbReference>
<dbReference type="Proteomes" id="UP000679779">
    <property type="component" value="Unassembled WGS sequence"/>
</dbReference>
<dbReference type="Gene3D" id="1.10.287.130">
    <property type="match status" value="1"/>
</dbReference>
<keyword evidence="5" id="KW-1003">Cell membrane</keyword>
<dbReference type="Gene3D" id="3.30.565.10">
    <property type="entry name" value="Histidine kinase-like ATPase, C-terminal domain"/>
    <property type="match status" value="1"/>
</dbReference>
<dbReference type="InterPro" id="IPR003660">
    <property type="entry name" value="HAMP_dom"/>
</dbReference>
<dbReference type="Pfam" id="PF00512">
    <property type="entry name" value="HisKA"/>
    <property type="match status" value="1"/>
</dbReference>
<dbReference type="SUPFAM" id="SSF47384">
    <property type="entry name" value="Homodimeric domain of signal transducing histidine kinase"/>
    <property type="match status" value="1"/>
</dbReference>
<dbReference type="EC" id="2.7.13.3" evidence="3"/>
<evidence type="ECO:0000256" key="3">
    <source>
        <dbReference type="ARBA" id="ARBA00012438"/>
    </source>
</evidence>
<feature type="transmembrane region" description="Helical" evidence="15">
    <location>
        <begin position="12"/>
        <end position="35"/>
    </location>
</feature>
<evidence type="ECO:0000259" key="17">
    <source>
        <dbReference type="PROSITE" id="PS50885"/>
    </source>
</evidence>
<evidence type="ECO:0000256" key="5">
    <source>
        <dbReference type="ARBA" id="ARBA00022475"/>
    </source>
</evidence>
<dbReference type="PANTHER" id="PTHR45528:SF12">
    <property type="entry name" value="SENSOR HISTIDINE KINASE ARSS"/>
    <property type="match status" value="1"/>
</dbReference>
<dbReference type="Pfam" id="PF00672">
    <property type="entry name" value="HAMP"/>
    <property type="match status" value="1"/>
</dbReference>
<gene>
    <name evidence="18" type="primary">lisK</name>
    <name evidence="18" type="ORF">J2TS6_56710</name>
</gene>
<dbReference type="InterPro" id="IPR005467">
    <property type="entry name" value="His_kinase_dom"/>
</dbReference>
<evidence type="ECO:0000256" key="11">
    <source>
        <dbReference type="ARBA" id="ARBA00022840"/>
    </source>
</evidence>
<dbReference type="Pfam" id="PF18719">
    <property type="entry name" value="ArlS_N"/>
    <property type="match status" value="1"/>
</dbReference>
<evidence type="ECO:0000256" key="15">
    <source>
        <dbReference type="SAM" id="Phobius"/>
    </source>
</evidence>
<dbReference type="GO" id="GO:0005886">
    <property type="term" value="C:plasma membrane"/>
    <property type="evidence" value="ECO:0007669"/>
    <property type="project" value="UniProtKB-SubCell"/>
</dbReference>
<dbReference type="EMBL" id="BORQ01000010">
    <property type="protein sequence ID" value="GIO34530.1"/>
    <property type="molecule type" value="Genomic_DNA"/>
</dbReference>
<name>A0A919XPH2_9BACL</name>
<dbReference type="PRINTS" id="PR00344">
    <property type="entry name" value="BCTRLSENSOR"/>
</dbReference>
<dbReference type="FunFam" id="3.30.565.10:FF:000006">
    <property type="entry name" value="Sensor histidine kinase WalK"/>
    <property type="match status" value="1"/>
</dbReference>
<evidence type="ECO:0000256" key="13">
    <source>
        <dbReference type="ARBA" id="ARBA00023012"/>
    </source>
</evidence>
<dbReference type="SMART" id="SM00304">
    <property type="entry name" value="HAMP"/>
    <property type="match status" value="1"/>
</dbReference>
<dbReference type="PANTHER" id="PTHR45528">
    <property type="entry name" value="SENSOR HISTIDINE KINASE CPXA"/>
    <property type="match status" value="1"/>
</dbReference>
<evidence type="ECO:0000256" key="7">
    <source>
        <dbReference type="ARBA" id="ARBA00022679"/>
    </source>
</evidence>
<evidence type="ECO:0000256" key="14">
    <source>
        <dbReference type="ARBA" id="ARBA00023136"/>
    </source>
</evidence>
<dbReference type="FunFam" id="1.10.287.130:FF:000001">
    <property type="entry name" value="Two-component sensor histidine kinase"/>
    <property type="match status" value="1"/>
</dbReference>
<proteinExistence type="predicted"/>
<evidence type="ECO:0000256" key="10">
    <source>
        <dbReference type="ARBA" id="ARBA00022777"/>
    </source>
</evidence>
<comment type="caution">
    <text evidence="18">The sequence shown here is derived from an EMBL/GenBank/DDBJ whole genome shotgun (WGS) entry which is preliminary data.</text>
</comment>
<dbReference type="SMART" id="SM00387">
    <property type="entry name" value="HATPase_c"/>
    <property type="match status" value="1"/>
</dbReference>
<dbReference type="PROSITE" id="PS50885">
    <property type="entry name" value="HAMP"/>
    <property type="match status" value="1"/>
</dbReference>
<reference evidence="18" key="1">
    <citation type="submission" date="2021-03" db="EMBL/GenBank/DDBJ databases">
        <title>Antimicrobial resistance genes in bacteria isolated from Japanese honey, and their potential for conferring macrolide and lincosamide resistance in the American foulbrood pathogen Paenibacillus larvae.</title>
        <authorList>
            <person name="Okamoto M."/>
            <person name="Kumagai M."/>
            <person name="Kanamori H."/>
            <person name="Takamatsu D."/>
        </authorList>
    </citation>
    <scope>NUCLEOTIDE SEQUENCE</scope>
    <source>
        <strain evidence="18">J2TS6</strain>
    </source>
</reference>
<dbReference type="CDD" id="cd00075">
    <property type="entry name" value="HATPase"/>
    <property type="match status" value="1"/>
</dbReference>
<keyword evidence="10 18" id="KW-0418">Kinase</keyword>
<dbReference type="RefSeq" id="WP_160044034.1">
    <property type="nucleotide sequence ID" value="NZ_BORQ01000010.1"/>
</dbReference>
<dbReference type="InterPro" id="IPR036097">
    <property type="entry name" value="HisK_dim/P_sf"/>
</dbReference>
<keyword evidence="6" id="KW-0597">Phosphoprotein</keyword>
<organism evidence="18 19">
    <name type="scientific">Paenibacillus albilobatus</name>
    <dbReference type="NCBI Taxonomy" id="2716884"/>
    <lineage>
        <taxon>Bacteria</taxon>
        <taxon>Bacillati</taxon>
        <taxon>Bacillota</taxon>
        <taxon>Bacilli</taxon>
        <taxon>Bacillales</taxon>
        <taxon>Paenibacillaceae</taxon>
        <taxon>Paenibacillus</taxon>
    </lineage>
</organism>
<keyword evidence="9" id="KW-0547">Nucleotide-binding</keyword>
<dbReference type="CDD" id="cd06225">
    <property type="entry name" value="HAMP"/>
    <property type="match status" value="1"/>
</dbReference>
<evidence type="ECO:0000313" key="18">
    <source>
        <dbReference type="EMBL" id="GIO34530.1"/>
    </source>
</evidence>
<feature type="domain" description="HAMP" evidence="17">
    <location>
        <begin position="190"/>
        <end position="243"/>
    </location>
</feature>
<evidence type="ECO:0000313" key="19">
    <source>
        <dbReference type="Proteomes" id="UP000679779"/>
    </source>
</evidence>
<evidence type="ECO:0000256" key="4">
    <source>
        <dbReference type="ARBA" id="ARBA00015735"/>
    </source>
</evidence>
<evidence type="ECO:0000256" key="1">
    <source>
        <dbReference type="ARBA" id="ARBA00000085"/>
    </source>
</evidence>
<feature type="transmembrane region" description="Helical" evidence="15">
    <location>
        <begin position="166"/>
        <end position="189"/>
    </location>
</feature>
<dbReference type="InterPro" id="IPR050398">
    <property type="entry name" value="HssS/ArlS-like"/>
</dbReference>
<sequence length="469" mass="53508">MKSITCYLRRLPVIWKLMIGATLLMFLLFATYNFAQYLVLKQWMMHQERDTLHTMMSQVQVFLKDKTDSAESLKLPDTQAYMRDILGKDQMMRMIDEKGKELLLVAKNFDPAWISPVQARSDFLEDAWHGEDHILIYRSPFALGTERGTIEIATNLETFDHFNDTLLWVMVIGGFLAVCISALSGWAIANQFLRPVKALAGAIQNVKQKGLQERVTNIKNGDEISELARLFNELMDQLETSFRQQKQFVDDASHELRTPITILEGHLNLLHRWGKNDPAVLDESLTASLQEVRRLKGLVQGLLALTRAESSQSSDHAEFIRIAPFLAQIKIRAETLYPEFTFKLSLEQQDSMVKMNPLHLEQIVFIVIENAVKYSGENKLVHIAYRTIHHEVQISVQDHGIGIPEAELPNVFNRFYRVDKARNREIEGTGLGLSIAKNLIQRYQGQISMTSAENEGTRVILTLPAVSQT</sequence>
<keyword evidence="14 15" id="KW-0472">Membrane</keyword>
<evidence type="ECO:0000256" key="6">
    <source>
        <dbReference type="ARBA" id="ARBA00022553"/>
    </source>
</evidence>
<dbReference type="AlphaFoldDB" id="A0A919XPH2"/>
<comment type="subcellular location">
    <subcellularLocation>
        <location evidence="2">Cell membrane</location>
        <topology evidence="2">Multi-pass membrane protein</topology>
    </subcellularLocation>
</comment>
<evidence type="ECO:0000256" key="12">
    <source>
        <dbReference type="ARBA" id="ARBA00022989"/>
    </source>
</evidence>
<evidence type="ECO:0000256" key="8">
    <source>
        <dbReference type="ARBA" id="ARBA00022692"/>
    </source>
</evidence>
<dbReference type="InterPro" id="IPR036890">
    <property type="entry name" value="HATPase_C_sf"/>
</dbReference>
<evidence type="ECO:0000256" key="2">
    <source>
        <dbReference type="ARBA" id="ARBA00004651"/>
    </source>
</evidence>
<dbReference type="SUPFAM" id="SSF158472">
    <property type="entry name" value="HAMP domain-like"/>
    <property type="match status" value="1"/>
</dbReference>
<dbReference type="CDD" id="cd00082">
    <property type="entry name" value="HisKA"/>
    <property type="match status" value="1"/>
</dbReference>
<keyword evidence="12 15" id="KW-1133">Transmembrane helix</keyword>
<dbReference type="PROSITE" id="PS50109">
    <property type="entry name" value="HIS_KIN"/>
    <property type="match status" value="1"/>
</dbReference>
<keyword evidence="11" id="KW-0067">ATP-binding</keyword>
<keyword evidence="7" id="KW-0808">Transferase</keyword>
<dbReference type="GO" id="GO:0005524">
    <property type="term" value="F:ATP binding"/>
    <property type="evidence" value="ECO:0007669"/>
    <property type="project" value="UniProtKB-KW"/>
</dbReference>
<evidence type="ECO:0000256" key="9">
    <source>
        <dbReference type="ARBA" id="ARBA00022741"/>
    </source>
</evidence>
<keyword evidence="13" id="KW-0902">Two-component regulatory system</keyword>
<keyword evidence="8 15" id="KW-0812">Transmembrane</keyword>
<dbReference type="SUPFAM" id="SSF55874">
    <property type="entry name" value="ATPase domain of HSP90 chaperone/DNA topoisomerase II/histidine kinase"/>
    <property type="match status" value="1"/>
</dbReference>
<dbReference type="Pfam" id="PF02518">
    <property type="entry name" value="HATPase_c"/>
    <property type="match status" value="1"/>
</dbReference>
<dbReference type="InterPro" id="IPR003594">
    <property type="entry name" value="HATPase_dom"/>
</dbReference>
<feature type="domain" description="Histidine kinase" evidence="16">
    <location>
        <begin position="251"/>
        <end position="467"/>
    </location>
</feature>
<evidence type="ECO:0000259" key="16">
    <source>
        <dbReference type="PROSITE" id="PS50109"/>
    </source>
</evidence>
<dbReference type="InterPro" id="IPR041610">
    <property type="entry name" value="ArlS_N"/>
</dbReference>
<dbReference type="InterPro" id="IPR003661">
    <property type="entry name" value="HisK_dim/P_dom"/>
</dbReference>
<dbReference type="GO" id="GO:0000155">
    <property type="term" value="F:phosphorelay sensor kinase activity"/>
    <property type="evidence" value="ECO:0007669"/>
    <property type="project" value="InterPro"/>
</dbReference>
<dbReference type="InterPro" id="IPR004358">
    <property type="entry name" value="Sig_transdc_His_kin-like_C"/>
</dbReference>
<protein>
    <recommendedName>
        <fullName evidence="4">Signal transduction histidine-protein kinase ArlS</fullName>
        <ecNumber evidence="3">2.7.13.3</ecNumber>
    </recommendedName>
</protein>
<accession>A0A919XPH2</accession>
<dbReference type="Gene3D" id="6.10.340.10">
    <property type="match status" value="1"/>
</dbReference>
<keyword evidence="19" id="KW-1185">Reference proteome</keyword>
<comment type="catalytic activity">
    <reaction evidence="1">
        <text>ATP + protein L-histidine = ADP + protein N-phospho-L-histidine.</text>
        <dbReference type="EC" id="2.7.13.3"/>
    </reaction>
</comment>